<dbReference type="RefSeq" id="WP_011565612.1">
    <property type="nucleotide sequence ID" value="NC_008148.1"/>
</dbReference>
<dbReference type="InterPro" id="IPR017850">
    <property type="entry name" value="Alkaline_phosphatase_core_sf"/>
</dbReference>
<accession>Q1ASM5</accession>
<dbReference type="PhylomeDB" id="Q1ASM5"/>
<dbReference type="HOGENOM" id="CLU_006332_14_0_11"/>
<dbReference type="Pfam" id="PF00884">
    <property type="entry name" value="Sulfatase"/>
    <property type="match status" value="1"/>
</dbReference>
<dbReference type="EMBL" id="CP000386">
    <property type="protein sequence ID" value="ABG05603.1"/>
    <property type="molecule type" value="Genomic_DNA"/>
</dbReference>
<dbReference type="KEGG" id="rxy:Rxyl_2686"/>
<protein>
    <submittedName>
        <fullName evidence="3">Twin-arginine translocation pathway signal</fullName>
    </submittedName>
</protein>
<dbReference type="GO" id="GO:0004065">
    <property type="term" value="F:arylsulfatase activity"/>
    <property type="evidence" value="ECO:0007669"/>
    <property type="project" value="TreeGrafter"/>
</dbReference>
<proteinExistence type="inferred from homology"/>
<dbReference type="InterPro" id="IPR000917">
    <property type="entry name" value="Sulfatase_N"/>
</dbReference>
<sequence>MSRTLSRKEFLQVAGAGVAGAALLGAGAGCGGSSYLPSGGSRMNVVVVILDSLRRDHVGAYGNDWIQTPTLDALAKDSLRFTRPYPESIPTIPARRAVYTGKRTWPFRNWVPQKGETFFPAGWQRIPEDQWSVAEILLDNEYDTVLITDTQHQFKPSMNFHRGFNVFDFIRGQERDRYRPKQTAPEELVQKNVVPGNDRSMVEKVRQYVANTHYYRNREEDWFAPQVFLRAIKYLEDAARAGQPFFLVVDSFDPHEPWDPPEKYVGLYGEEGYSGPEPIVPNYSKSDYLEEDELRRMRALYAAEVTMADRWLGNFLDRMDALGFLENTLLFVLSDHGVSLGEHGYTGKVDEALWPELTDIIFYVRHPEGKGSGNTSDFYASIHDIAPTILSQMGIEPWQPMDGQDLTPILEGKGPQREREHFTLGYDDYAWARDERYALVCRNDGSEARLYDLQSDPGMDRDISGSHPEVVRRMWEGYILKDAGGPLPKY</sequence>
<evidence type="ECO:0000313" key="4">
    <source>
        <dbReference type="Proteomes" id="UP000006637"/>
    </source>
</evidence>
<evidence type="ECO:0000256" key="1">
    <source>
        <dbReference type="ARBA" id="ARBA00008779"/>
    </source>
</evidence>
<dbReference type="eggNOG" id="COG3119">
    <property type="taxonomic scope" value="Bacteria"/>
</dbReference>
<keyword evidence="4" id="KW-1185">Reference proteome</keyword>
<dbReference type="PROSITE" id="PS51318">
    <property type="entry name" value="TAT"/>
    <property type="match status" value="1"/>
</dbReference>
<dbReference type="Proteomes" id="UP000006637">
    <property type="component" value="Chromosome"/>
</dbReference>
<gene>
    <name evidence="3" type="ordered locus">Rxyl_2686</name>
</gene>
<dbReference type="Gene3D" id="3.40.720.10">
    <property type="entry name" value="Alkaline Phosphatase, subunit A"/>
    <property type="match status" value="1"/>
</dbReference>
<dbReference type="STRING" id="266117.Rxyl_2686"/>
<reference evidence="3 4" key="1">
    <citation type="submission" date="2006-06" db="EMBL/GenBank/DDBJ databases">
        <title>Complete sequence of Rubrobacter xylanophilus DSM 9941.</title>
        <authorList>
            <consortium name="US DOE Joint Genome Institute"/>
            <person name="Copeland A."/>
            <person name="Lucas S."/>
            <person name="Lapidus A."/>
            <person name="Barry K."/>
            <person name="Detter J.C."/>
            <person name="Glavina del Rio T."/>
            <person name="Hammon N."/>
            <person name="Israni S."/>
            <person name="Dalin E."/>
            <person name="Tice H."/>
            <person name="Pitluck S."/>
            <person name="Munk A.C."/>
            <person name="Brettin T."/>
            <person name="Bruce D."/>
            <person name="Han C."/>
            <person name="Tapia R."/>
            <person name="Gilna P."/>
            <person name="Schmutz J."/>
            <person name="Larimer F."/>
            <person name="Land M."/>
            <person name="Hauser L."/>
            <person name="Kyrpides N."/>
            <person name="Lykidis A."/>
            <person name="da Costa M.S."/>
            <person name="Rainey F.A."/>
            <person name="Empadinhas N."/>
            <person name="Jolivet E."/>
            <person name="Battista J.R."/>
            <person name="Richardson P."/>
        </authorList>
    </citation>
    <scope>NUCLEOTIDE SEQUENCE [LARGE SCALE GENOMIC DNA]</scope>
    <source>
        <strain evidence="4">DSM 9941 / NBRC 16129 / PRD-1</strain>
    </source>
</reference>
<feature type="domain" description="Sulfatase N-terminal" evidence="2">
    <location>
        <begin position="44"/>
        <end position="395"/>
    </location>
</feature>
<dbReference type="InterPro" id="IPR050738">
    <property type="entry name" value="Sulfatase"/>
</dbReference>
<dbReference type="PROSITE" id="PS51257">
    <property type="entry name" value="PROKAR_LIPOPROTEIN"/>
    <property type="match status" value="1"/>
</dbReference>
<evidence type="ECO:0000259" key="2">
    <source>
        <dbReference type="Pfam" id="PF00884"/>
    </source>
</evidence>
<dbReference type="InterPro" id="IPR006311">
    <property type="entry name" value="TAT_signal"/>
</dbReference>
<organism evidence="3 4">
    <name type="scientific">Rubrobacter xylanophilus (strain DSM 9941 / JCM 11954 / NBRC 16129 / PRD-1)</name>
    <dbReference type="NCBI Taxonomy" id="266117"/>
    <lineage>
        <taxon>Bacteria</taxon>
        <taxon>Bacillati</taxon>
        <taxon>Actinomycetota</taxon>
        <taxon>Rubrobacteria</taxon>
        <taxon>Rubrobacterales</taxon>
        <taxon>Rubrobacteraceae</taxon>
        <taxon>Rubrobacter</taxon>
    </lineage>
</organism>
<dbReference type="PANTHER" id="PTHR42693:SF33">
    <property type="entry name" value="ARYLSULFATASE"/>
    <property type="match status" value="1"/>
</dbReference>
<dbReference type="AlphaFoldDB" id="Q1ASM5"/>
<comment type="similarity">
    <text evidence="1">Belongs to the sulfatase family.</text>
</comment>
<dbReference type="CDD" id="cd16148">
    <property type="entry name" value="sulfatase_like"/>
    <property type="match status" value="1"/>
</dbReference>
<name>Q1ASM5_RUBXD</name>
<evidence type="ECO:0000313" key="3">
    <source>
        <dbReference type="EMBL" id="ABG05603.1"/>
    </source>
</evidence>
<dbReference type="PANTHER" id="PTHR42693">
    <property type="entry name" value="ARYLSULFATASE FAMILY MEMBER"/>
    <property type="match status" value="1"/>
</dbReference>
<dbReference type="SUPFAM" id="SSF53649">
    <property type="entry name" value="Alkaline phosphatase-like"/>
    <property type="match status" value="1"/>
</dbReference>